<dbReference type="GO" id="GO:0016874">
    <property type="term" value="F:ligase activity"/>
    <property type="evidence" value="ECO:0007669"/>
    <property type="project" value="UniProtKB-KW"/>
</dbReference>
<dbReference type="Gene3D" id="3.30.470.20">
    <property type="entry name" value="ATP-grasp fold, B domain"/>
    <property type="match status" value="1"/>
</dbReference>
<dbReference type="EMBL" id="MFYX01000145">
    <property type="protein sequence ID" value="OGK00563.1"/>
    <property type="molecule type" value="Genomic_DNA"/>
</dbReference>
<dbReference type="Pfam" id="PF15632">
    <property type="entry name" value="ATPgrasp_Ter"/>
    <property type="match status" value="1"/>
</dbReference>
<dbReference type="InterPro" id="IPR048764">
    <property type="entry name" value="PylC_N"/>
</dbReference>
<evidence type="ECO:0000256" key="4">
    <source>
        <dbReference type="PROSITE-ProRule" id="PRU00409"/>
    </source>
</evidence>
<comment type="caution">
    <text evidence="6">The sequence shown here is derived from an EMBL/GenBank/DDBJ whole genome shotgun (WGS) entry which is preliminary data.</text>
</comment>
<feature type="domain" description="ATP-grasp" evidence="5">
    <location>
        <begin position="124"/>
        <end position="326"/>
    </location>
</feature>
<dbReference type="PROSITE" id="PS50975">
    <property type="entry name" value="ATP_GRASP"/>
    <property type="match status" value="1"/>
</dbReference>
<evidence type="ECO:0000313" key="6">
    <source>
        <dbReference type="EMBL" id="OGK00563.1"/>
    </source>
</evidence>
<dbReference type="GO" id="GO:0046872">
    <property type="term" value="F:metal ion binding"/>
    <property type="evidence" value="ECO:0007669"/>
    <property type="project" value="InterPro"/>
</dbReference>
<keyword evidence="3 4" id="KW-0067">ATP-binding</keyword>
<dbReference type="PROSITE" id="PS00867">
    <property type="entry name" value="CPSASE_2"/>
    <property type="match status" value="1"/>
</dbReference>
<dbReference type="InterPro" id="IPR052032">
    <property type="entry name" value="ATP-dep_AA_Ligase"/>
</dbReference>
<dbReference type="InterPro" id="IPR005479">
    <property type="entry name" value="CPAse_ATP-bd"/>
</dbReference>
<name>A0A1F7F1X1_UNCRA</name>
<accession>A0A1F7F1X1</accession>
<dbReference type="SUPFAM" id="SSF56059">
    <property type="entry name" value="Glutathione synthetase ATP-binding domain-like"/>
    <property type="match status" value="1"/>
</dbReference>
<dbReference type="Proteomes" id="UP000179243">
    <property type="component" value="Unassembled WGS sequence"/>
</dbReference>
<evidence type="ECO:0000256" key="1">
    <source>
        <dbReference type="ARBA" id="ARBA00022598"/>
    </source>
</evidence>
<gene>
    <name evidence="6" type="ORF">A2519_21830</name>
</gene>
<sequence length="350" mass="38378">MKRLSPLTVILTGAGAPGWPDICRSLVENNERTIDIVAVDMDRDVAGYRLVKKHAVVPAGVSPAYIPAMVCLVKKFKAHAIVPLTDPELPALASAASLFKKMGVVLPVARPSAIAIAADKIRTHEFLTNRHRAIPAYRIARTSVEFSVAIAALGYPKTKVCFKPGIAHGSRGFRILDPQATEAATLFAEKAENTRYAMTGERAREILDNCASFPSLLVTEYLPGKEYSVDLLVRKRSVAAVVCRERTRIRFGLTYQGRVIADPKLERLAVDIALRIGLTFNANIQFKKDAAGTYRLLEINPRTSGTIALCRAAGVNLPYLGLKLALGERITAQKPVPGTRNYRYWTHVFT</sequence>
<dbReference type="Gene3D" id="3.40.50.20">
    <property type="match status" value="1"/>
</dbReference>
<reference evidence="6 7" key="1">
    <citation type="journal article" date="2016" name="Nat. Commun.">
        <title>Thousands of microbial genomes shed light on interconnected biogeochemical processes in an aquifer system.</title>
        <authorList>
            <person name="Anantharaman K."/>
            <person name="Brown C.T."/>
            <person name="Hug L.A."/>
            <person name="Sharon I."/>
            <person name="Castelle C.J."/>
            <person name="Probst A.J."/>
            <person name="Thomas B.C."/>
            <person name="Singh A."/>
            <person name="Wilkins M.J."/>
            <person name="Karaoz U."/>
            <person name="Brodie E.L."/>
            <person name="Williams K.H."/>
            <person name="Hubbard S.S."/>
            <person name="Banfield J.F."/>
        </authorList>
    </citation>
    <scope>NUCLEOTIDE SEQUENCE [LARGE SCALE GENOMIC DNA]</scope>
</reference>
<organism evidence="6 7">
    <name type="scientific">Candidatus Raymondbacteria bacterium RIFOXYD12_FULL_49_13</name>
    <dbReference type="NCBI Taxonomy" id="1817890"/>
    <lineage>
        <taxon>Bacteria</taxon>
        <taxon>Raymondiibacteriota</taxon>
    </lineage>
</organism>
<keyword evidence="2 4" id="KW-0547">Nucleotide-binding</keyword>
<dbReference type="PANTHER" id="PTHR43585">
    <property type="entry name" value="FUMIPYRROLE BIOSYNTHESIS PROTEIN C"/>
    <property type="match status" value="1"/>
</dbReference>
<dbReference type="PANTHER" id="PTHR43585:SF2">
    <property type="entry name" value="ATP-GRASP ENZYME FSQD"/>
    <property type="match status" value="1"/>
</dbReference>
<dbReference type="Pfam" id="PF21360">
    <property type="entry name" value="PylC-like_N"/>
    <property type="match status" value="1"/>
</dbReference>
<evidence type="ECO:0000256" key="2">
    <source>
        <dbReference type="ARBA" id="ARBA00022741"/>
    </source>
</evidence>
<dbReference type="InterPro" id="IPR011761">
    <property type="entry name" value="ATP-grasp"/>
</dbReference>
<evidence type="ECO:0000313" key="7">
    <source>
        <dbReference type="Proteomes" id="UP000179243"/>
    </source>
</evidence>
<proteinExistence type="predicted"/>
<protein>
    <recommendedName>
        <fullName evidence="5">ATP-grasp domain-containing protein</fullName>
    </recommendedName>
</protein>
<evidence type="ECO:0000256" key="3">
    <source>
        <dbReference type="ARBA" id="ARBA00022840"/>
    </source>
</evidence>
<keyword evidence="1" id="KW-0436">Ligase</keyword>
<evidence type="ECO:0000259" key="5">
    <source>
        <dbReference type="PROSITE" id="PS50975"/>
    </source>
</evidence>
<dbReference type="GO" id="GO:0005524">
    <property type="term" value="F:ATP binding"/>
    <property type="evidence" value="ECO:0007669"/>
    <property type="project" value="UniProtKB-UniRule"/>
</dbReference>
<dbReference type="AlphaFoldDB" id="A0A1F7F1X1"/>